<dbReference type="EMBL" id="CANHGI010000001">
    <property type="protein sequence ID" value="CAI5439218.1"/>
    <property type="molecule type" value="Genomic_DNA"/>
</dbReference>
<comment type="subcellular location">
    <subcellularLocation>
        <location evidence="1">Membrane</location>
    </subcellularLocation>
</comment>
<dbReference type="SMART" id="SM00222">
    <property type="entry name" value="Sec7"/>
    <property type="match status" value="1"/>
</dbReference>
<keyword evidence="6" id="KW-1185">Reference proteome</keyword>
<evidence type="ECO:0000256" key="1">
    <source>
        <dbReference type="ARBA" id="ARBA00004370"/>
    </source>
</evidence>
<comment type="caution">
    <text evidence="5">The sequence shown here is derived from an EMBL/GenBank/DDBJ whole genome shotgun (WGS) entry which is preliminary data.</text>
</comment>
<dbReference type="Pfam" id="PF16213">
    <property type="entry name" value="DCB"/>
    <property type="match status" value="1"/>
</dbReference>
<dbReference type="InterPro" id="IPR000904">
    <property type="entry name" value="Sec7_dom"/>
</dbReference>
<evidence type="ECO:0000313" key="5">
    <source>
        <dbReference type="EMBL" id="CAI5439218.1"/>
    </source>
</evidence>
<protein>
    <recommendedName>
        <fullName evidence="4">SEC7 domain-containing protein</fullName>
    </recommendedName>
</protein>
<evidence type="ECO:0000313" key="6">
    <source>
        <dbReference type="Proteomes" id="UP001152747"/>
    </source>
</evidence>
<reference evidence="5" key="1">
    <citation type="submission" date="2022-11" db="EMBL/GenBank/DDBJ databases">
        <authorList>
            <person name="Kikuchi T."/>
        </authorList>
    </citation>
    <scope>NUCLEOTIDE SEQUENCE</scope>
    <source>
        <strain evidence="5">PS1010</strain>
    </source>
</reference>
<organism evidence="5 6">
    <name type="scientific">Caenorhabditis angaria</name>
    <dbReference type="NCBI Taxonomy" id="860376"/>
    <lineage>
        <taxon>Eukaryota</taxon>
        <taxon>Metazoa</taxon>
        <taxon>Ecdysozoa</taxon>
        <taxon>Nematoda</taxon>
        <taxon>Chromadorea</taxon>
        <taxon>Rhabditida</taxon>
        <taxon>Rhabditina</taxon>
        <taxon>Rhabditomorpha</taxon>
        <taxon>Rhabditoidea</taxon>
        <taxon>Rhabditidae</taxon>
        <taxon>Peloderinae</taxon>
        <taxon>Caenorhabditis</taxon>
    </lineage>
</organism>
<dbReference type="SUPFAM" id="SSF48371">
    <property type="entry name" value="ARM repeat"/>
    <property type="match status" value="2"/>
</dbReference>
<dbReference type="Pfam" id="PF09324">
    <property type="entry name" value="Sec7-like_HDS"/>
    <property type="match status" value="1"/>
</dbReference>
<accession>A0A9P1I670</accession>
<keyword evidence="2" id="KW-0472">Membrane</keyword>
<feature type="region of interest" description="Disordered" evidence="3">
    <location>
        <begin position="1512"/>
        <end position="1542"/>
    </location>
</feature>
<proteinExistence type="predicted"/>
<dbReference type="GO" id="GO:0005085">
    <property type="term" value="F:guanyl-nucleotide exchange factor activity"/>
    <property type="evidence" value="ECO:0007669"/>
    <property type="project" value="InterPro"/>
</dbReference>
<dbReference type="InterPro" id="IPR016024">
    <property type="entry name" value="ARM-type_fold"/>
</dbReference>
<evidence type="ECO:0000256" key="3">
    <source>
        <dbReference type="SAM" id="MobiDB-lite"/>
    </source>
</evidence>
<feature type="compositionally biased region" description="Basic and acidic residues" evidence="3">
    <location>
        <begin position="1512"/>
        <end position="1522"/>
    </location>
</feature>
<name>A0A9P1I670_9PELO</name>
<gene>
    <name evidence="5" type="ORF">CAMP_LOCUS1855</name>
</gene>
<dbReference type="Proteomes" id="UP001152747">
    <property type="component" value="Unassembled WGS sequence"/>
</dbReference>
<evidence type="ECO:0000259" key="4">
    <source>
        <dbReference type="SMART" id="SM00222"/>
    </source>
</evidence>
<dbReference type="OrthoDB" id="10002886at2759"/>
<sequence length="1610" mass="181393">METALNGLSSTVKHSATKEAIQAAKESLKSFKENKDVAPFHVRDKLLSAFELALDNGNEKHSYFAVDGIQILLRDQSFHDINTEEVKNSLTSQILNTLTGIDEYKGQVQCKCITLLVEMVCSNELKVSLTDVEECVQIYKRLYGKSEEERVRVACRAATTQSLTAYFSNRYAACDATQDSIAVYLDVCKFIEELCAEVEQMSSSHEQCLISLDSICALLTTSNLKILQHQPFVNLLWEKLCPLIILLLGIPTGSAAGLLKSGTERSTKSSDEEIIGEGSVDFALAPAILANPHTWRALYQIVEQLIRLMIHDNSLTSSLEALFHKAFLYPRVDQRGEALKLIKKLLGDPAKLSKIAKHPKSLTSLWRMLIQCVGECATPQLELAIDAVRCVVSILDGLKQFATHRFFTDEERDAIEKILGEQKKELEEKNPENQSSTIIEEEGEAEVFEQDEMCQKLKRLEQKFNFSQGNSAEISAKISTSSRRSSELDESSERNTAKKFVESLWENLDDFSSLKSTLAVDETILQFASNFYNNFCLVHADAYKNRCKIQQEFLNTDAIYLTTYAALTFLNSSKSSPLKIEDFKKIALGSGCVIHVANGWIEKVYDNLNVNHESHDFSTTLRDVINDFCENEKKGLLSDVEKLKKITQGALGTLGSVEEETLAFHLTDLAWPNFIEVLSIFLSAKSRSLKKEREKIQEAISLSICGMRGLVSLAQVLGRGLETRCGWVFEQLVETSCCLEDLREDAVAEEGESARKEKIRISREHLLAMQLVLDESRIAIHSPTCWKHIVRCTEYVWELEKYIYGALCYEKPSRLKFLRRKTEEESPSENTQDPQKSEDFSIENAIGEEKFNTNLSVHSINRAIAVLIAKVDRFYSQVCRELCLPALRELCRAIVSASETRIFYSQLSHVHLTAPVMLLTRISDIISSLSHRPLIHQMFIYPIVSSHFVQVCQSGEAETARISASALAEVAARLLVSETPGLCFNQTLVLPFQTATCSDGCSDETKEQLLCSLSQLVLSQADKIGSGWKPLFGSLKAVINASGDEKVHWCSIDVISSYLKIDTPNVLSSSILECIPCVINLLQNPADQKPEITQSSLRLLPSLYSLILFLYTTPHVPNYHLLHRSDLRSKCLEEVECAENLLEIVVKHGKLPWEGGKQTYEIASVELFLSFLEKLCGTLLTSNLETQKNLLDMIGRLLIDISTKPLGFESGAVGISAVILPYVQKWIRRNDVENDVKILKQVIGTVTQIVIDFLSSSQSQDATWKNRLIRDISALFVECVRFEKTCADFEEEQWRIYSGFLAEASHLSLRHIRLLNSYFVRGSHDENGDIGSVTAFHPANLQFQQFLMAVQVFSSKRGLEAQKDNELEIGSGIPLLMLSHGPETHRIEISLIVSSLLTHCLFIQLIAAILLEDLEELGLFLANLIKSMSLLKLGKHAEISEEIVKNARFLREVELEISSRRSLASREFGATEYHLIPVLEHDLEEGEIGYANGYRLVSKDFVEETVTEYEKHRERLKPDPRKNPFFNNPAETSEDPPVSAEKDQDFDEVRLAAYRDICLIPLRRILDSEKLDNLEIMKPAFQAVLESSPDLSVRQLTGRYIDLIFRRRTN</sequence>
<dbReference type="InterPro" id="IPR015403">
    <property type="entry name" value="Mon2/Sec7/BIG1-like_HDS"/>
</dbReference>
<evidence type="ECO:0000256" key="2">
    <source>
        <dbReference type="ARBA" id="ARBA00023136"/>
    </source>
</evidence>
<dbReference type="GO" id="GO:0032012">
    <property type="term" value="P:regulation of ARF protein signal transduction"/>
    <property type="evidence" value="ECO:0007669"/>
    <property type="project" value="InterPro"/>
</dbReference>
<dbReference type="InterPro" id="IPR032629">
    <property type="entry name" value="DCB_dom"/>
</dbReference>
<feature type="domain" description="SEC7" evidence="4">
    <location>
        <begin position="412"/>
        <end position="613"/>
    </location>
</feature>